<dbReference type="Proteomes" id="UP000521227">
    <property type="component" value="Unassembled WGS sequence"/>
</dbReference>
<dbReference type="GO" id="GO:0008716">
    <property type="term" value="F:D-alanine-D-alanine ligase activity"/>
    <property type="evidence" value="ECO:0007669"/>
    <property type="project" value="UniProtKB-EC"/>
</dbReference>
<feature type="compositionally biased region" description="Basic and acidic residues" evidence="2">
    <location>
        <begin position="345"/>
        <end position="354"/>
    </location>
</feature>
<dbReference type="SUPFAM" id="SSF56059">
    <property type="entry name" value="Glutathione synthetase ATP-binding domain-like"/>
    <property type="match status" value="1"/>
</dbReference>
<dbReference type="GO" id="GO:0005524">
    <property type="term" value="F:ATP binding"/>
    <property type="evidence" value="ECO:0007669"/>
    <property type="project" value="UniProtKB-UniRule"/>
</dbReference>
<keyword evidence="4" id="KW-0436">Ligase</keyword>
<feature type="region of interest" description="Disordered" evidence="2">
    <location>
        <begin position="327"/>
        <end position="354"/>
    </location>
</feature>
<dbReference type="PANTHER" id="PTHR23132:SF23">
    <property type="entry name" value="D-ALANINE--D-ALANINE LIGASE B"/>
    <property type="match status" value="1"/>
</dbReference>
<dbReference type="AlphaFoldDB" id="A0A840N189"/>
<accession>A0A840N189</accession>
<evidence type="ECO:0000256" key="2">
    <source>
        <dbReference type="SAM" id="MobiDB-lite"/>
    </source>
</evidence>
<evidence type="ECO:0000256" key="1">
    <source>
        <dbReference type="PROSITE-ProRule" id="PRU00409"/>
    </source>
</evidence>
<sequence length="354" mass="38344">MISQCLLKPTPEEIADTHVLFLARHALDASPERRAKYGYHVVYHAILLNALRSLGFRVTPASEHAVLFGPLDFDFLYAIHSHAIFDGHELLTPAIAAYRGVACLGASAPTRAISEDKVLAKQVAVSAGLDVAGHQIINFSDVGRNGFHLPGSWILKPRGGIASDAVIKVDSEADWPGALTAISDPRHEGRDFIAEEFVPGLNLTVPVVEGFPPGSLAVFQETGRPGDNVLTNEGKRGLNNTYTSAPYDGPGAKEALKATADMAAQVSPFDYARFDFRYDPATRRTVFIEVNIACNMAPASAVYRAAALHGIKYEELVAHVLTYSFRRQRKRPKASPKPASTPSKAHADRTPRAL</sequence>
<organism evidence="4 5">
    <name type="scientific">Afipia massiliensis</name>
    <dbReference type="NCBI Taxonomy" id="211460"/>
    <lineage>
        <taxon>Bacteria</taxon>
        <taxon>Pseudomonadati</taxon>
        <taxon>Pseudomonadota</taxon>
        <taxon>Alphaproteobacteria</taxon>
        <taxon>Hyphomicrobiales</taxon>
        <taxon>Nitrobacteraceae</taxon>
        <taxon>Afipia</taxon>
    </lineage>
</organism>
<keyword evidence="1" id="KW-0547">Nucleotide-binding</keyword>
<evidence type="ECO:0000313" key="5">
    <source>
        <dbReference type="Proteomes" id="UP000521227"/>
    </source>
</evidence>
<reference evidence="4 5" key="1">
    <citation type="submission" date="2020-08" db="EMBL/GenBank/DDBJ databases">
        <title>Genomic Encyclopedia of Type Strains, Phase IV (KMG-IV): sequencing the most valuable type-strain genomes for metagenomic binning, comparative biology and taxonomic classification.</title>
        <authorList>
            <person name="Goeker M."/>
        </authorList>
    </citation>
    <scope>NUCLEOTIDE SEQUENCE [LARGE SCALE GENOMIC DNA]</scope>
    <source>
        <strain evidence="4 5">DSM 17498</strain>
    </source>
</reference>
<dbReference type="EMBL" id="JACHIJ010000005">
    <property type="protein sequence ID" value="MBB5053853.1"/>
    <property type="molecule type" value="Genomic_DNA"/>
</dbReference>
<dbReference type="PROSITE" id="PS50975">
    <property type="entry name" value="ATP_GRASP"/>
    <property type="match status" value="1"/>
</dbReference>
<comment type="caution">
    <text evidence="4">The sequence shown here is derived from an EMBL/GenBank/DDBJ whole genome shotgun (WGS) entry which is preliminary data.</text>
</comment>
<dbReference type="InterPro" id="IPR013815">
    <property type="entry name" value="ATP_grasp_subdomain_1"/>
</dbReference>
<evidence type="ECO:0000259" key="3">
    <source>
        <dbReference type="PROSITE" id="PS50975"/>
    </source>
</evidence>
<dbReference type="Gene3D" id="3.30.1490.20">
    <property type="entry name" value="ATP-grasp fold, A domain"/>
    <property type="match status" value="1"/>
</dbReference>
<dbReference type="PANTHER" id="PTHR23132">
    <property type="entry name" value="D-ALANINE--D-ALANINE LIGASE"/>
    <property type="match status" value="1"/>
</dbReference>
<dbReference type="GO" id="GO:0046872">
    <property type="term" value="F:metal ion binding"/>
    <property type="evidence" value="ECO:0007669"/>
    <property type="project" value="InterPro"/>
</dbReference>
<evidence type="ECO:0000313" key="4">
    <source>
        <dbReference type="EMBL" id="MBB5053853.1"/>
    </source>
</evidence>
<dbReference type="RefSeq" id="WP_184087501.1">
    <property type="nucleotide sequence ID" value="NZ_JACHIJ010000005.1"/>
</dbReference>
<dbReference type="InterPro" id="IPR011761">
    <property type="entry name" value="ATP-grasp"/>
</dbReference>
<gene>
    <name evidence="4" type="ORF">HNQ36_003853</name>
</gene>
<name>A0A840N189_9BRAD</name>
<keyword evidence="1" id="KW-0067">ATP-binding</keyword>
<feature type="domain" description="ATP-grasp" evidence="3">
    <location>
        <begin position="121"/>
        <end position="322"/>
    </location>
</feature>
<dbReference type="EC" id="6.3.2.4" evidence="4"/>
<proteinExistence type="predicted"/>
<protein>
    <submittedName>
        <fullName evidence="4">D-alanine-D-alanine ligase</fullName>
        <ecNumber evidence="4">6.3.2.4</ecNumber>
    </submittedName>
</protein>
<dbReference type="Gene3D" id="3.30.470.20">
    <property type="entry name" value="ATP-grasp fold, B domain"/>
    <property type="match status" value="1"/>
</dbReference>